<evidence type="ECO:0000256" key="6">
    <source>
        <dbReference type="ARBA" id="ARBA00023136"/>
    </source>
</evidence>
<dbReference type="GO" id="GO:0006508">
    <property type="term" value="P:proteolysis"/>
    <property type="evidence" value="ECO:0007669"/>
    <property type="project" value="UniProtKB-KW"/>
</dbReference>
<feature type="transmembrane region" description="Helical" evidence="7">
    <location>
        <begin position="173"/>
        <end position="191"/>
    </location>
</feature>
<dbReference type="PANTHER" id="PTHR43731:SF14">
    <property type="entry name" value="PRESENILIN-ASSOCIATED RHOMBOID-LIKE PROTEIN, MITOCHONDRIAL"/>
    <property type="match status" value="1"/>
</dbReference>
<protein>
    <submittedName>
        <fullName evidence="9">Rhomboid protease GluP</fullName>
        <ecNumber evidence="9">3.4.21.105</ecNumber>
    </submittedName>
</protein>
<dbReference type="PANTHER" id="PTHR43731">
    <property type="entry name" value="RHOMBOID PROTEASE"/>
    <property type="match status" value="1"/>
</dbReference>
<dbReference type="InterPro" id="IPR022764">
    <property type="entry name" value="Peptidase_S54_rhomboid_dom"/>
</dbReference>
<evidence type="ECO:0000313" key="9">
    <source>
        <dbReference type="EMBL" id="SMX46438.1"/>
    </source>
</evidence>
<dbReference type="GO" id="GO:0016020">
    <property type="term" value="C:membrane"/>
    <property type="evidence" value="ECO:0007669"/>
    <property type="project" value="UniProtKB-SubCell"/>
</dbReference>
<name>A0A238KUS9_9RHOB</name>
<evidence type="ECO:0000256" key="7">
    <source>
        <dbReference type="SAM" id="Phobius"/>
    </source>
</evidence>
<dbReference type="Pfam" id="PF01694">
    <property type="entry name" value="Rhomboid"/>
    <property type="match status" value="1"/>
</dbReference>
<keyword evidence="4 9" id="KW-0378">Hydrolase</keyword>
<dbReference type="EMBL" id="FXYE01000002">
    <property type="protein sequence ID" value="SMX46438.1"/>
    <property type="molecule type" value="Genomic_DNA"/>
</dbReference>
<dbReference type="SUPFAM" id="SSF144091">
    <property type="entry name" value="Rhomboid-like"/>
    <property type="match status" value="1"/>
</dbReference>
<dbReference type="GO" id="GO:0004252">
    <property type="term" value="F:serine-type endopeptidase activity"/>
    <property type="evidence" value="ECO:0007669"/>
    <property type="project" value="InterPro"/>
</dbReference>
<dbReference type="OrthoDB" id="9797190at2"/>
<dbReference type="EC" id="3.4.21.105" evidence="9"/>
<evidence type="ECO:0000259" key="8">
    <source>
        <dbReference type="Pfam" id="PF01694"/>
    </source>
</evidence>
<reference evidence="10" key="1">
    <citation type="submission" date="2017-05" db="EMBL/GenBank/DDBJ databases">
        <authorList>
            <person name="Rodrigo-Torres L."/>
            <person name="Arahal R. D."/>
            <person name="Lucena T."/>
        </authorList>
    </citation>
    <scope>NUCLEOTIDE SEQUENCE [LARGE SCALE GENOMIC DNA]</scope>
    <source>
        <strain evidence="10">CECT 8621</strain>
    </source>
</reference>
<organism evidence="9 10">
    <name type="scientific">Actibacterium lipolyticum</name>
    <dbReference type="NCBI Taxonomy" id="1524263"/>
    <lineage>
        <taxon>Bacteria</taxon>
        <taxon>Pseudomonadati</taxon>
        <taxon>Pseudomonadota</taxon>
        <taxon>Alphaproteobacteria</taxon>
        <taxon>Rhodobacterales</taxon>
        <taxon>Roseobacteraceae</taxon>
        <taxon>Actibacterium</taxon>
    </lineage>
</organism>
<accession>A0A238KUS9</accession>
<feature type="transmembrane region" description="Helical" evidence="7">
    <location>
        <begin position="80"/>
        <end position="104"/>
    </location>
</feature>
<keyword evidence="10" id="KW-1185">Reference proteome</keyword>
<keyword evidence="9" id="KW-0645">Protease</keyword>
<keyword evidence="6 7" id="KW-0472">Membrane</keyword>
<comment type="subcellular location">
    <subcellularLocation>
        <location evidence="1">Membrane</location>
        <topology evidence="1">Multi-pass membrane protein</topology>
    </subcellularLocation>
</comment>
<dbReference type="AlphaFoldDB" id="A0A238KUS9"/>
<evidence type="ECO:0000256" key="1">
    <source>
        <dbReference type="ARBA" id="ARBA00004141"/>
    </source>
</evidence>
<feature type="transmembrane region" description="Helical" evidence="7">
    <location>
        <begin position="141"/>
        <end position="161"/>
    </location>
</feature>
<dbReference type="Proteomes" id="UP000202922">
    <property type="component" value="Unassembled WGS sequence"/>
</dbReference>
<feature type="transmembrane region" description="Helical" evidence="7">
    <location>
        <begin position="116"/>
        <end position="135"/>
    </location>
</feature>
<dbReference type="Gene3D" id="1.20.1540.10">
    <property type="entry name" value="Rhomboid-like"/>
    <property type="match status" value="1"/>
</dbReference>
<keyword evidence="5 7" id="KW-1133">Transmembrane helix</keyword>
<gene>
    <name evidence="9" type="primary">gluP_2</name>
    <name evidence="9" type="ORF">COL8621_03117</name>
</gene>
<dbReference type="InterPro" id="IPR035952">
    <property type="entry name" value="Rhomboid-like_sf"/>
</dbReference>
<feature type="domain" description="Peptidase S54 rhomboid" evidence="8">
    <location>
        <begin position="78"/>
        <end position="214"/>
    </location>
</feature>
<keyword evidence="3 7" id="KW-0812">Transmembrane</keyword>
<sequence length="223" mass="24660">MPEKGQSSGLSLRVRGDDIPAALLFLILICVVIEGVLTAGDFNVFGTARLRHLAYEMGGFWPGLLQDWKSNYPSQPVLMFFTYGFLHGGLLHLAVNMFTLYSLGRAVIDRVGQLRFLVLYLGTVLGGAWGFGMLADTLQPMVGASGALFGLAGALISWNYVDRFIFHRRLWPIVRVVIYLILLNIVLWYVMGGQLAWQTHLGGFVAGWVLAMIIDPRGRKADA</sequence>
<evidence type="ECO:0000256" key="4">
    <source>
        <dbReference type="ARBA" id="ARBA00022801"/>
    </source>
</evidence>
<dbReference type="InterPro" id="IPR050925">
    <property type="entry name" value="Rhomboid_protease_S54"/>
</dbReference>
<comment type="similarity">
    <text evidence="2">Belongs to the peptidase S54 family.</text>
</comment>
<proteinExistence type="inferred from homology"/>
<evidence type="ECO:0000313" key="10">
    <source>
        <dbReference type="Proteomes" id="UP000202922"/>
    </source>
</evidence>
<evidence type="ECO:0000256" key="3">
    <source>
        <dbReference type="ARBA" id="ARBA00022692"/>
    </source>
</evidence>
<evidence type="ECO:0000256" key="2">
    <source>
        <dbReference type="ARBA" id="ARBA00009045"/>
    </source>
</evidence>
<evidence type="ECO:0000256" key="5">
    <source>
        <dbReference type="ARBA" id="ARBA00022989"/>
    </source>
</evidence>
<feature type="transmembrane region" description="Helical" evidence="7">
    <location>
        <begin position="197"/>
        <end position="214"/>
    </location>
</feature>
<feature type="transmembrane region" description="Helical" evidence="7">
    <location>
        <begin position="21"/>
        <end position="40"/>
    </location>
</feature>